<accession>A0ACB7GEA8</accession>
<proteinExistence type="predicted"/>
<gene>
    <name evidence="1" type="ORF">MANES_15G181801v8</name>
</gene>
<keyword evidence="2" id="KW-1185">Reference proteome</keyword>
<dbReference type="Proteomes" id="UP000091857">
    <property type="component" value="Chromosome 15"/>
</dbReference>
<organism evidence="1 2">
    <name type="scientific">Manihot esculenta</name>
    <name type="common">Cassava</name>
    <name type="synonym">Jatropha manihot</name>
    <dbReference type="NCBI Taxonomy" id="3983"/>
    <lineage>
        <taxon>Eukaryota</taxon>
        <taxon>Viridiplantae</taxon>
        <taxon>Streptophyta</taxon>
        <taxon>Embryophyta</taxon>
        <taxon>Tracheophyta</taxon>
        <taxon>Spermatophyta</taxon>
        <taxon>Magnoliopsida</taxon>
        <taxon>eudicotyledons</taxon>
        <taxon>Gunneridae</taxon>
        <taxon>Pentapetalae</taxon>
        <taxon>rosids</taxon>
        <taxon>fabids</taxon>
        <taxon>Malpighiales</taxon>
        <taxon>Euphorbiaceae</taxon>
        <taxon>Crotonoideae</taxon>
        <taxon>Manihoteae</taxon>
        <taxon>Manihot</taxon>
    </lineage>
</organism>
<reference evidence="2" key="1">
    <citation type="journal article" date="2016" name="Nat. Biotechnol.">
        <title>Sequencing wild and cultivated cassava and related species reveals extensive interspecific hybridization and genetic diversity.</title>
        <authorList>
            <person name="Bredeson J.V."/>
            <person name="Lyons J.B."/>
            <person name="Prochnik S.E."/>
            <person name="Wu G.A."/>
            <person name="Ha C.M."/>
            <person name="Edsinger-Gonzales E."/>
            <person name="Grimwood J."/>
            <person name="Schmutz J."/>
            <person name="Rabbi I.Y."/>
            <person name="Egesi C."/>
            <person name="Nauluvula P."/>
            <person name="Lebot V."/>
            <person name="Ndunguru J."/>
            <person name="Mkamilo G."/>
            <person name="Bart R.S."/>
            <person name="Setter T.L."/>
            <person name="Gleadow R.M."/>
            <person name="Kulakow P."/>
            <person name="Ferguson M.E."/>
            <person name="Rounsley S."/>
            <person name="Rokhsar D.S."/>
        </authorList>
    </citation>
    <scope>NUCLEOTIDE SEQUENCE [LARGE SCALE GENOMIC DNA]</scope>
    <source>
        <strain evidence="2">cv. AM560-2</strain>
    </source>
</reference>
<evidence type="ECO:0000313" key="2">
    <source>
        <dbReference type="Proteomes" id="UP000091857"/>
    </source>
</evidence>
<evidence type="ECO:0000313" key="1">
    <source>
        <dbReference type="EMBL" id="KAG8638018.1"/>
    </source>
</evidence>
<name>A0ACB7GEA8_MANES</name>
<comment type="caution">
    <text evidence="1">The sequence shown here is derived from an EMBL/GenBank/DDBJ whole genome shotgun (WGS) entry which is preliminary data.</text>
</comment>
<sequence length="161" mass="17792">MAFSILGACALMLAQNIFFGYWPMCWEQGPDASTLGRATMLSNLRYHTSVIISLFQSLGTLSISSRRLNCLSGYADRIHELIVISRELNSEDKTSLQRSGSRNYFSEADYVEFSKVKVVTPTGNVLVEDLTLKVESGSNLLITGTKPGEYGQNQALENRGL</sequence>
<dbReference type="EMBL" id="CM004401">
    <property type="protein sequence ID" value="KAG8638018.1"/>
    <property type="molecule type" value="Genomic_DNA"/>
</dbReference>
<protein>
    <submittedName>
        <fullName evidence="1">Uncharacterized protein</fullName>
    </submittedName>
</protein>